<dbReference type="Proteomes" id="UP000290189">
    <property type="component" value="Unassembled WGS sequence"/>
</dbReference>
<reference evidence="2 4" key="2">
    <citation type="submission" date="2018-03" db="EMBL/GenBank/DDBJ databases">
        <authorList>
            <person name="Fogelqvist J."/>
        </authorList>
    </citation>
    <scope>NUCLEOTIDE SEQUENCE [LARGE SCALE GENOMIC DNA]</scope>
</reference>
<gene>
    <name evidence="1" type="ORF">PBRA_000249</name>
    <name evidence="2" type="ORF">PLBR_LOCUS4026</name>
</gene>
<dbReference type="AlphaFoldDB" id="A0A0G4IH07"/>
<geneLocation type="mitochondrion" evidence="2"/>
<protein>
    <submittedName>
        <fullName evidence="1">Uncharacterized protein</fullName>
    </submittedName>
</protein>
<dbReference type="EMBL" id="CDSF01000001">
    <property type="protein sequence ID" value="CEO94464.1"/>
    <property type="molecule type" value="Genomic_DNA"/>
</dbReference>
<evidence type="ECO:0000313" key="4">
    <source>
        <dbReference type="Proteomes" id="UP000290189"/>
    </source>
</evidence>
<evidence type="ECO:0000313" key="3">
    <source>
        <dbReference type="Proteomes" id="UP000039324"/>
    </source>
</evidence>
<evidence type="ECO:0000313" key="2">
    <source>
        <dbReference type="EMBL" id="SPQ96811.1"/>
    </source>
</evidence>
<dbReference type="EMBL" id="OVEO01000006">
    <property type="protein sequence ID" value="SPQ96811.1"/>
    <property type="molecule type" value="Genomic_DNA"/>
</dbReference>
<dbReference type="Proteomes" id="UP000039324">
    <property type="component" value="Unassembled WGS sequence"/>
</dbReference>
<proteinExistence type="predicted"/>
<evidence type="ECO:0000313" key="1">
    <source>
        <dbReference type="EMBL" id="CEO94464.1"/>
    </source>
</evidence>
<organism evidence="1 3">
    <name type="scientific">Plasmodiophora brassicae</name>
    <name type="common">Clubroot disease agent</name>
    <dbReference type="NCBI Taxonomy" id="37360"/>
    <lineage>
        <taxon>Eukaryota</taxon>
        <taxon>Sar</taxon>
        <taxon>Rhizaria</taxon>
        <taxon>Endomyxa</taxon>
        <taxon>Phytomyxea</taxon>
        <taxon>Plasmodiophorida</taxon>
        <taxon>Plasmodiophoridae</taxon>
        <taxon>Plasmodiophora</taxon>
    </lineage>
</organism>
<name>A0A0G4IH07_PLABS</name>
<accession>A0A0G4IH07</accession>
<reference evidence="1 3" key="1">
    <citation type="submission" date="2015-02" db="EMBL/GenBank/DDBJ databases">
        <authorList>
            <person name="Chooi Y.-H."/>
        </authorList>
    </citation>
    <scope>NUCLEOTIDE SEQUENCE [LARGE SCALE GENOMIC DNA]</scope>
    <source>
        <strain evidence="1">E3</strain>
    </source>
</reference>
<keyword evidence="3" id="KW-1185">Reference proteome</keyword>
<keyword evidence="2" id="KW-0496">Mitochondrion</keyword>
<sequence>MCRGQASSATMRVKKLPHTPTDVHWTSDDIAHQLDGGLIFKGPHRDSLVLTVETMHTHPTLQVAAKSLAQGHALWMRNVKVSFLIAVPPGALPLSLGVRRSATDFQIWEFRSTKEPIVHHMGDIRCRGTDAVVVDWSEVLGLPGLGSTRLDLYELRTDIERSLEFYLEDVCQRMLTRANTFAPAFQQVLIDAAQHELSYCHPASKVTVHELVDELLRHFNSFMELCPRLLANQDAYLAAARGDPINTPVPALRESMANANADYNSVQASLADLWKIRRIASQLANMDTVPDAAMSVLRLLLECHPEYQEHKSNPSA</sequence>